<evidence type="ECO:0000256" key="2">
    <source>
        <dbReference type="SAM" id="SignalP"/>
    </source>
</evidence>
<feature type="signal peptide" evidence="2">
    <location>
        <begin position="1"/>
        <end position="27"/>
    </location>
</feature>
<reference evidence="4" key="1">
    <citation type="journal article" date="2019" name="Int. J. Syst. Evol. Microbiol.">
        <title>The Global Catalogue of Microorganisms (GCM) 10K type strain sequencing project: providing services to taxonomists for standard genome sequencing and annotation.</title>
        <authorList>
            <consortium name="The Broad Institute Genomics Platform"/>
            <consortium name="The Broad Institute Genome Sequencing Center for Infectious Disease"/>
            <person name="Wu L."/>
            <person name="Ma J."/>
        </authorList>
    </citation>
    <scope>NUCLEOTIDE SEQUENCE [LARGE SCALE GENOMIC DNA]</scope>
    <source>
        <strain evidence="4">CGMCC 1.6960</strain>
    </source>
</reference>
<sequence length="256" mass="25099">MKNKAVLLAAPAMGLGLVLAGAAPAMAHDASGSYMTTLDEINNSGASGEAWIELDGSTATVTINASGLAAEFDGAPYPHVQHIHIGAQGLCPSDEADENGDGIISTTEGGPSYGDIGTTLSVGDADKSPEAGLDLTVAPAGDTISYEETFEMDHATIDAIADGTAVVVVHGLDPATQPEAGTSPSDLMPELPLAATSPALCGAVMAAPAGGVDTGVGGGAEDGSAAALGITAIGGLLATATVAGVYMLRRRATIEG</sequence>
<keyword evidence="2" id="KW-0732">Signal</keyword>
<proteinExistence type="predicted"/>
<feature type="transmembrane region" description="Helical" evidence="1">
    <location>
        <begin position="226"/>
        <end position="248"/>
    </location>
</feature>
<name>A0ABQ2KFG7_9MICO</name>
<dbReference type="EMBL" id="BMLM01000001">
    <property type="protein sequence ID" value="GGN80015.1"/>
    <property type="molecule type" value="Genomic_DNA"/>
</dbReference>
<comment type="caution">
    <text evidence="3">The sequence shown here is derived from an EMBL/GenBank/DDBJ whole genome shotgun (WGS) entry which is preliminary data.</text>
</comment>
<evidence type="ECO:0000313" key="4">
    <source>
        <dbReference type="Proteomes" id="UP000626982"/>
    </source>
</evidence>
<dbReference type="Proteomes" id="UP000626982">
    <property type="component" value="Unassembled WGS sequence"/>
</dbReference>
<keyword evidence="1" id="KW-0472">Membrane</keyword>
<evidence type="ECO:0000256" key="1">
    <source>
        <dbReference type="SAM" id="Phobius"/>
    </source>
</evidence>
<gene>
    <name evidence="3" type="ORF">GCM10010968_07510</name>
</gene>
<accession>A0ABQ2KFG7</accession>
<protein>
    <recommendedName>
        <fullName evidence="5">CHRD domain-containing protein</fullName>
    </recommendedName>
</protein>
<evidence type="ECO:0008006" key="5">
    <source>
        <dbReference type="Google" id="ProtNLM"/>
    </source>
</evidence>
<keyword evidence="4" id="KW-1185">Reference proteome</keyword>
<dbReference type="RefSeq" id="WP_229679472.1">
    <property type="nucleotide sequence ID" value="NZ_BAABBD010000001.1"/>
</dbReference>
<organism evidence="3 4">
    <name type="scientific">Agrococcus terreus</name>
    <dbReference type="NCBI Taxonomy" id="574649"/>
    <lineage>
        <taxon>Bacteria</taxon>
        <taxon>Bacillati</taxon>
        <taxon>Actinomycetota</taxon>
        <taxon>Actinomycetes</taxon>
        <taxon>Micrococcales</taxon>
        <taxon>Microbacteriaceae</taxon>
        <taxon>Agrococcus</taxon>
    </lineage>
</organism>
<keyword evidence="1" id="KW-0812">Transmembrane</keyword>
<keyword evidence="1" id="KW-1133">Transmembrane helix</keyword>
<feature type="chain" id="PRO_5046219418" description="CHRD domain-containing protein" evidence="2">
    <location>
        <begin position="28"/>
        <end position="256"/>
    </location>
</feature>
<evidence type="ECO:0000313" key="3">
    <source>
        <dbReference type="EMBL" id="GGN80015.1"/>
    </source>
</evidence>